<dbReference type="EMBL" id="CABEEZ010000072">
    <property type="protein sequence ID" value="VTR32932.1"/>
    <property type="molecule type" value="Genomic_DNA"/>
</dbReference>
<accession>A0A4U9UM79</accession>
<evidence type="ECO:0000313" key="1">
    <source>
        <dbReference type="EMBL" id="VTR32932.1"/>
    </source>
</evidence>
<dbReference type="AlphaFoldDB" id="A0A4U9UM79"/>
<reference evidence="1" key="1">
    <citation type="submission" date="2019-05" db="EMBL/GenBank/DDBJ databases">
        <authorList>
            <consortium name="Pathogen Informatics"/>
        </authorList>
    </citation>
    <scope>NUCLEOTIDE SEQUENCE [LARGE SCALE GENOMIC DNA]</scope>
    <source>
        <strain evidence="1">NCTC12965</strain>
    </source>
</reference>
<proteinExistence type="predicted"/>
<sequence length="88" mass="9909">MNFSFLTDEDTLFFHPISEADALYFPIQSMDGARYIITEQSGVDINENVAAERVDNDLHLKFYADSQAPSTVVIKDFGLTNGKVFQLD</sequence>
<protein>
    <submittedName>
        <fullName evidence="1">Uncharacterized protein</fullName>
    </submittedName>
</protein>
<gene>
    <name evidence="1" type="ORF">NCTC12965_03423</name>
</gene>
<name>A0A4U9UM79_SERFO</name>
<organism evidence="1">
    <name type="scientific">Serratia fonticola</name>
    <dbReference type="NCBI Taxonomy" id="47917"/>
    <lineage>
        <taxon>Bacteria</taxon>
        <taxon>Pseudomonadati</taxon>
        <taxon>Pseudomonadota</taxon>
        <taxon>Gammaproteobacteria</taxon>
        <taxon>Enterobacterales</taxon>
        <taxon>Yersiniaceae</taxon>
        <taxon>Serratia</taxon>
    </lineage>
</organism>